<proteinExistence type="predicted"/>
<dbReference type="Proteomes" id="UP000266313">
    <property type="component" value="Chromosome"/>
</dbReference>
<gene>
    <name evidence="2" type="ORF">sS8_0110</name>
</gene>
<feature type="compositionally biased region" description="Basic and acidic residues" evidence="1">
    <location>
        <begin position="1"/>
        <end position="19"/>
    </location>
</feature>
<evidence type="ECO:0000313" key="2">
    <source>
        <dbReference type="EMBL" id="BBA32079.1"/>
    </source>
</evidence>
<protein>
    <submittedName>
        <fullName evidence="2">Uncharacterized protein</fullName>
    </submittedName>
</protein>
<dbReference type="AlphaFoldDB" id="A0A286P357"/>
<reference evidence="2 3" key="1">
    <citation type="submission" date="2016-12" db="EMBL/GenBank/DDBJ databases">
        <title>Genome sequencing of Methylocaldum marinum.</title>
        <authorList>
            <person name="Takeuchi M."/>
            <person name="Kamagata Y."/>
            <person name="Hiraoka S."/>
            <person name="Oshima K."/>
            <person name="Hattori M."/>
            <person name="Iwasaki W."/>
        </authorList>
    </citation>
    <scope>NUCLEOTIDE SEQUENCE [LARGE SCALE GENOMIC DNA]</scope>
    <source>
        <strain evidence="2 3">S8</strain>
    </source>
</reference>
<name>A0A286P357_9GAMM</name>
<organism evidence="2 3">
    <name type="scientific">Methylocaldum marinum</name>
    <dbReference type="NCBI Taxonomy" id="1432792"/>
    <lineage>
        <taxon>Bacteria</taxon>
        <taxon>Pseudomonadati</taxon>
        <taxon>Pseudomonadota</taxon>
        <taxon>Gammaproteobacteria</taxon>
        <taxon>Methylococcales</taxon>
        <taxon>Methylococcaceae</taxon>
        <taxon>Methylocaldum</taxon>
    </lineage>
</organism>
<sequence>MRIERLGGKGGENWRREGNRPGFRAAVDPAKIPFALRARGHRNVMVSAGASGGHFQVPDR</sequence>
<dbReference type="KEGG" id="mmai:sS8_0110"/>
<accession>A0A286P357</accession>
<feature type="region of interest" description="Disordered" evidence="1">
    <location>
        <begin position="1"/>
        <end position="24"/>
    </location>
</feature>
<dbReference type="EMBL" id="AP017928">
    <property type="protein sequence ID" value="BBA32079.1"/>
    <property type="molecule type" value="Genomic_DNA"/>
</dbReference>
<evidence type="ECO:0000313" key="3">
    <source>
        <dbReference type="Proteomes" id="UP000266313"/>
    </source>
</evidence>
<keyword evidence="3" id="KW-1185">Reference proteome</keyword>
<evidence type="ECO:0000256" key="1">
    <source>
        <dbReference type="SAM" id="MobiDB-lite"/>
    </source>
</evidence>